<dbReference type="EMBL" id="BAAAZG010000036">
    <property type="protein sequence ID" value="GAA4083379.1"/>
    <property type="molecule type" value="Genomic_DNA"/>
</dbReference>
<dbReference type="Gene3D" id="1.20.1250.20">
    <property type="entry name" value="MFS general substrate transporter like domains"/>
    <property type="match status" value="2"/>
</dbReference>
<feature type="transmembrane region" description="Helical" evidence="7">
    <location>
        <begin position="43"/>
        <end position="60"/>
    </location>
</feature>
<feature type="transmembrane region" description="Helical" evidence="7">
    <location>
        <begin position="234"/>
        <end position="253"/>
    </location>
</feature>
<feature type="transmembrane region" description="Helical" evidence="7">
    <location>
        <begin position="265"/>
        <end position="285"/>
    </location>
</feature>
<accession>A0ABP7W852</accession>
<gene>
    <name evidence="8" type="ORF">GCM10022214_48730</name>
</gene>
<proteinExistence type="inferred from homology"/>
<evidence type="ECO:0000256" key="6">
    <source>
        <dbReference type="ARBA" id="ARBA00023136"/>
    </source>
</evidence>
<keyword evidence="4 7" id="KW-0812">Transmembrane</keyword>
<dbReference type="PANTHER" id="PTHR23514:SF3">
    <property type="entry name" value="BYPASS OF STOP CODON PROTEIN 6"/>
    <property type="match status" value="1"/>
</dbReference>
<feature type="transmembrane region" description="Helical" evidence="7">
    <location>
        <begin position="95"/>
        <end position="115"/>
    </location>
</feature>
<evidence type="ECO:0000256" key="4">
    <source>
        <dbReference type="ARBA" id="ARBA00022692"/>
    </source>
</evidence>
<evidence type="ECO:0000313" key="8">
    <source>
        <dbReference type="EMBL" id="GAA4083379.1"/>
    </source>
</evidence>
<keyword evidence="5 7" id="KW-1133">Transmembrane helix</keyword>
<evidence type="ECO:0000256" key="1">
    <source>
        <dbReference type="ARBA" id="ARBA00004127"/>
    </source>
</evidence>
<dbReference type="Pfam" id="PF07690">
    <property type="entry name" value="MFS_1"/>
    <property type="match status" value="1"/>
</dbReference>
<dbReference type="SUPFAM" id="SSF103473">
    <property type="entry name" value="MFS general substrate transporter"/>
    <property type="match status" value="1"/>
</dbReference>
<feature type="transmembrane region" description="Helical" evidence="7">
    <location>
        <begin position="203"/>
        <end position="222"/>
    </location>
</feature>
<name>A0ABP7W852_9ACTN</name>
<evidence type="ECO:0000256" key="3">
    <source>
        <dbReference type="ARBA" id="ARBA00022448"/>
    </source>
</evidence>
<dbReference type="InterPro" id="IPR011701">
    <property type="entry name" value="MFS"/>
</dbReference>
<organism evidence="8 9">
    <name type="scientific">Actinomadura miaoliensis</name>
    <dbReference type="NCBI Taxonomy" id="430685"/>
    <lineage>
        <taxon>Bacteria</taxon>
        <taxon>Bacillati</taxon>
        <taxon>Actinomycetota</taxon>
        <taxon>Actinomycetes</taxon>
        <taxon>Streptosporangiales</taxon>
        <taxon>Thermomonosporaceae</taxon>
        <taxon>Actinomadura</taxon>
    </lineage>
</organism>
<evidence type="ECO:0008006" key="10">
    <source>
        <dbReference type="Google" id="ProtNLM"/>
    </source>
</evidence>
<feature type="transmembrane region" description="Helical" evidence="7">
    <location>
        <begin position="324"/>
        <end position="342"/>
    </location>
</feature>
<dbReference type="Proteomes" id="UP001500683">
    <property type="component" value="Unassembled WGS sequence"/>
</dbReference>
<evidence type="ECO:0000256" key="7">
    <source>
        <dbReference type="SAM" id="Phobius"/>
    </source>
</evidence>
<protein>
    <recommendedName>
        <fullName evidence="10">MFS transporter</fullName>
    </recommendedName>
</protein>
<feature type="transmembrane region" description="Helical" evidence="7">
    <location>
        <begin position="354"/>
        <end position="372"/>
    </location>
</feature>
<evidence type="ECO:0000313" key="9">
    <source>
        <dbReference type="Proteomes" id="UP001500683"/>
    </source>
</evidence>
<feature type="transmembrane region" description="Helical" evidence="7">
    <location>
        <begin position="12"/>
        <end position="31"/>
    </location>
</feature>
<feature type="transmembrane region" description="Helical" evidence="7">
    <location>
        <begin position="67"/>
        <end position="89"/>
    </location>
</feature>
<comment type="subcellular location">
    <subcellularLocation>
        <location evidence="1">Endomembrane system</location>
        <topology evidence="1">Multi-pass membrane protein</topology>
    </subcellularLocation>
</comment>
<comment type="caution">
    <text evidence="8">The sequence shown here is derived from an EMBL/GenBank/DDBJ whole genome shotgun (WGS) entry which is preliminary data.</text>
</comment>
<feature type="transmembrane region" description="Helical" evidence="7">
    <location>
        <begin position="157"/>
        <end position="177"/>
    </location>
</feature>
<keyword evidence="3" id="KW-0813">Transport</keyword>
<feature type="transmembrane region" description="Helical" evidence="7">
    <location>
        <begin position="291"/>
        <end position="317"/>
    </location>
</feature>
<comment type="similarity">
    <text evidence="2">Belongs to the major facilitator superfamily.</text>
</comment>
<dbReference type="PANTHER" id="PTHR23514">
    <property type="entry name" value="BYPASS OF STOP CODON PROTEIN 6"/>
    <property type="match status" value="1"/>
</dbReference>
<dbReference type="RefSeq" id="WP_344951762.1">
    <property type="nucleotide sequence ID" value="NZ_BAAAZG010000036.1"/>
</dbReference>
<keyword evidence="9" id="KW-1185">Reference proteome</keyword>
<sequence>MTRTAGTLTRYAALGCLGYVLAGLGAILPELRAERDLPRGEAALYPSGFALGLVVVGLVGPRLVRRLGAAALPVCLAALAGGCALLAFGGGRVDSGAGAVLLGLGGAGLVQIVPAELRAAHADGGTVAIGEANAVSSAASVLAPLVIGFVLGQGLGWRAGFLVPPVAVAVVLLVVLVPGRAPAVVPPDGDAGAGRAPRAFRTLWVDLVLAVAVEFCVLFWAADFLHTGKGLPSGGAAVASTGFVLGMAVGRALVARAIRLAGDDLRLLCSATALATVGFAVFWAVPAAFAAVGGLFVTGLGVALLYPVTLGQALAAWPERPVRAAARCALASGVAVGAGPPLLGSLADLSGMRAAFLLAPTLLLVLLARCVLRLASRNQARRSEPA</sequence>
<dbReference type="InterPro" id="IPR051788">
    <property type="entry name" value="MFS_Transporter"/>
</dbReference>
<dbReference type="InterPro" id="IPR036259">
    <property type="entry name" value="MFS_trans_sf"/>
</dbReference>
<evidence type="ECO:0000256" key="2">
    <source>
        <dbReference type="ARBA" id="ARBA00008335"/>
    </source>
</evidence>
<reference evidence="9" key="1">
    <citation type="journal article" date="2019" name="Int. J. Syst. Evol. Microbiol.">
        <title>The Global Catalogue of Microorganisms (GCM) 10K type strain sequencing project: providing services to taxonomists for standard genome sequencing and annotation.</title>
        <authorList>
            <consortium name="The Broad Institute Genomics Platform"/>
            <consortium name="The Broad Institute Genome Sequencing Center for Infectious Disease"/>
            <person name="Wu L."/>
            <person name="Ma J."/>
        </authorList>
    </citation>
    <scope>NUCLEOTIDE SEQUENCE [LARGE SCALE GENOMIC DNA]</scope>
    <source>
        <strain evidence="9">JCM 16702</strain>
    </source>
</reference>
<evidence type="ECO:0000256" key="5">
    <source>
        <dbReference type="ARBA" id="ARBA00022989"/>
    </source>
</evidence>
<keyword evidence="6 7" id="KW-0472">Membrane</keyword>
<feature type="transmembrane region" description="Helical" evidence="7">
    <location>
        <begin position="127"/>
        <end position="151"/>
    </location>
</feature>